<evidence type="ECO:0000313" key="4">
    <source>
        <dbReference type="Proteomes" id="UP001521137"/>
    </source>
</evidence>
<evidence type="ECO:0000259" key="2">
    <source>
        <dbReference type="Pfam" id="PF12680"/>
    </source>
</evidence>
<keyword evidence="1" id="KW-0732">Signal</keyword>
<dbReference type="Gene3D" id="3.10.450.50">
    <property type="match status" value="1"/>
</dbReference>
<accession>A0ABS9D539</accession>
<gene>
    <name evidence="3" type="ORF">L0668_08010</name>
</gene>
<name>A0ABS9D539_9ALTE</name>
<evidence type="ECO:0000313" key="3">
    <source>
        <dbReference type="EMBL" id="MCF2948046.1"/>
    </source>
</evidence>
<protein>
    <submittedName>
        <fullName evidence="3">Nuclear transport factor 2 family protein</fullName>
    </submittedName>
</protein>
<dbReference type="SUPFAM" id="SSF54427">
    <property type="entry name" value="NTF2-like"/>
    <property type="match status" value="1"/>
</dbReference>
<dbReference type="InterPro" id="IPR032710">
    <property type="entry name" value="NTF2-like_dom_sf"/>
</dbReference>
<feature type="domain" description="SnoaL-like" evidence="2">
    <location>
        <begin position="40"/>
        <end position="148"/>
    </location>
</feature>
<reference evidence="3 4" key="1">
    <citation type="submission" date="2022-01" db="EMBL/GenBank/DDBJ databases">
        <title>Paraglaciecola sp. G1-23.</title>
        <authorList>
            <person name="Jin M.S."/>
            <person name="Han D.M."/>
            <person name="Kim H.M."/>
            <person name="Jeon C.O."/>
        </authorList>
    </citation>
    <scope>NUCLEOTIDE SEQUENCE [LARGE SCALE GENOMIC DNA]</scope>
    <source>
        <strain evidence="3 4">G1-23</strain>
    </source>
</reference>
<feature type="chain" id="PRO_5046701811" evidence="1">
    <location>
        <begin position="23"/>
        <end position="169"/>
    </location>
</feature>
<keyword evidence="4" id="KW-1185">Reference proteome</keyword>
<comment type="caution">
    <text evidence="3">The sequence shown here is derived from an EMBL/GenBank/DDBJ whole genome shotgun (WGS) entry which is preliminary data.</text>
</comment>
<dbReference type="EMBL" id="JAKGAS010000003">
    <property type="protein sequence ID" value="MCF2948046.1"/>
    <property type="molecule type" value="Genomic_DNA"/>
</dbReference>
<organism evidence="3 4">
    <name type="scientific">Paraglaciecola algarum</name>
    <dbReference type="NCBI Taxonomy" id="3050085"/>
    <lineage>
        <taxon>Bacteria</taxon>
        <taxon>Pseudomonadati</taxon>
        <taxon>Pseudomonadota</taxon>
        <taxon>Gammaproteobacteria</taxon>
        <taxon>Alteromonadales</taxon>
        <taxon>Alteromonadaceae</taxon>
        <taxon>Paraglaciecola</taxon>
    </lineage>
</organism>
<dbReference type="Pfam" id="PF12680">
    <property type="entry name" value="SnoaL_2"/>
    <property type="match status" value="1"/>
</dbReference>
<dbReference type="InterPro" id="IPR037401">
    <property type="entry name" value="SnoaL-like"/>
</dbReference>
<sequence>MKNKLILTLVVIGSLVTSLAQAKDIEKGALATKGTLATAQAFLEAAGSGNGEVLNQLMTDDFVWHNEGDKSIPWIGPWQGKDVVFKTFMPAFGAGLKVTSWTTDYSFENGEQAVFMGTMSAIANNTGIDTGKFTWAVRVHVVDGKVKSWNWMEDSFAVSQAYHGSKKDK</sequence>
<proteinExistence type="predicted"/>
<feature type="signal peptide" evidence="1">
    <location>
        <begin position="1"/>
        <end position="22"/>
    </location>
</feature>
<dbReference type="Proteomes" id="UP001521137">
    <property type="component" value="Unassembled WGS sequence"/>
</dbReference>
<evidence type="ECO:0000256" key="1">
    <source>
        <dbReference type="SAM" id="SignalP"/>
    </source>
</evidence>
<dbReference type="RefSeq" id="WP_235311612.1">
    <property type="nucleotide sequence ID" value="NZ_JAKGAS010000003.1"/>
</dbReference>